<dbReference type="OrthoDB" id="20368at2759"/>
<dbReference type="Pfam" id="PF10250">
    <property type="entry name" value="O-FucT"/>
    <property type="match status" value="1"/>
</dbReference>
<dbReference type="InParanoid" id="A0A2P5HTU8"/>
<accession>A0A2P5HTU8</accession>
<reference evidence="4" key="1">
    <citation type="submission" date="2017-09" db="EMBL/GenBank/DDBJ databases">
        <title>Polyketide synthases of a Diaporthe helianthi virulent isolate.</title>
        <authorList>
            <person name="Baroncelli R."/>
        </authorList>
    </citation>
    <scope>NUCLEOTIDE SEQUENCE [LARGE SCALE GENOMIC DNA]</scope>
    <source>
        <strain evidence="4">7/96</strain>
    </source>
</reference>
<organism evidence="4 5">
    <name type="scientific">Diaporthe helianthi</name>
    <dbReference type="NCBI Taxonomy" id="158607"/>
    <lineage>
        <taxon>Eukaryota</taxon>
        <taxon>Fungi</taxon>
        <taxon>Dikarya</taxon>
        <taxon>Ascomycota</taxon>
        <taxon>Pezizomycotina</taxon>
        <taxon>Sordariomycetes</taxon>
        <taxon>Sordariomycetidae</taxon>
        <taxon>Diaporthales</taxon>
        <taxon>Diaporthaceae</taxon>
        <taxon>Diaporthe</taxon>
    </lineage>
</organism>
<dbReference type="AlphaFoldDB" id="A0A2P5HTU8"/>
<comment type="caution">
    <text evidence="4">The sequence shown here is derived from an EMBL/GenBank/DDBJ whole genome shotgun (WGS) entry which is preliminary data.</text>
</comment>
<gene>
    <name evidence="4" type="ORF">DHEL01_v207925</name>
</gene>
<evidence type="ECO:0000313" key="5">
    <source>
        <dbReference type="Proteomes" id="UP000094444"/>
    </source>
</evidence>
<dbReference type="CDD" id="cd11296">
    <property type="entry name" value="O-FucT_like"/>
    <property type="match status" value="1"/>
</dbReference>
<dbReference type="InterPro" id="IPR019378">
    <property type="entry name" value="GDP-Fuc_O-FucTrfase"/>
</dbReference>
<sequence>MIRPKLFDAPRLVRIAKYLAPALLLLYFISDIEKDQVRDRYAEVLRSFKDEKKLFVSDLLENEVDGRFEGSELARLCGGREWHSEDRALILTCAPVPGGVAEVKNGLLHCVRFAIEIGAQLVLPRITRRSPADISNLNGEQQAKGQPLDYLFSSEHLVTSLQTHCPQMRVHMSLDDLYDKPSLLKPLQVSMGMLADAVAVLNGTQTSILANPQNLTRRFADLYERELPLERRHYPVRVDLQETIFTWPVHYDGEAFRRDFGRLLRVRDDVRLLAASGLWELARRFGIPLDPRRGIPNNHAQEKSPRFVGAHLRTEKDVAPRPTHDDDGGPPPDRPFFPGYDAQATWFLDYLGATEATGTVVYLASGLQAEDADVRRFTAKAAELGTTVVTKREILAPAEVAVLNNRLTWDQKSLVDYEIMLHAGFMLGIVESSFAWNLALRRGNAYGGGSQAVGAAYGGFLEVPSSDPDKPGTVMWQDRYSKLFGDSDKAVSMYYGMWP</sequence>
<name>A0A2P5HTU8_DIAHE</name>
<dbReference type="Proteomes" id="UP000094444">
    <property type="component" value="Unassembled WGS sequence"/>
</dbReference>
<dbReference type="EMBL" id="MAVT02000753">
    <property type="protein sequence ID" value="POS73682.1"/>
    <property type="molecule type" value="Genomic_DNA"/>
</dbReference>
<protein>
    <recommendedName>
        <fullName evidence="6">Alternative oxidase</fullName>
    </recommendedName>
</protein>
<evidence type="ECO:0000313" key="4">
    <source>
        <dbReference type="EMBL" id="POS73682.1"/>
    </source>
</evidence>
<keyword evidence="5" id="KW-1185">Reference proteome</keyword>
<evidence type="ECO:0000256" key="2">
    <source>
        <dbReference type="ARBA" id="ARBA00023253"/>
    </source>
</evidence>
<keyword evidence="3" id="KW-0119">Carbohydrate metabolism</keyword>
<evidence type="ECO:0008006" key="6">
    <source>
        <dbReference type="Google" id="ProtNLM"/>
    </source>
</evidence>
<proteinExistence type="predicted"/>
<dbReference type="GO" id="GO:0006004">
    <property type="term" value="P:fucose metabolic process"/>
    <property type="evidence" value="ECO:0007669"/>
    <property type="project" value="UniProtKB-KW"/>
</dbReference>
<evidence type="ECO:0000256" key="3">
    <source>
        <dbReference type="ARBA" id="ARBA00023277"/>
    </source>
</evidence>
<dbReference type="GO" id="GO:0016740">
    <property type="term" value="F:transferase activity"/>
    <property type="evidence" value="ECO:0007669"/>
    <property type="project" value="UniProtKB-KW"/>
</dbReference>
<keyword evidence="2" id="KW-0294">Fucose metabolism</keyword>
<keyword evidence="1" id="KW-0808">Transferase</keyword>
<evidence type="ECO:0000256" key="1">
    <source>
        <dbReference type="ARBA" id="ARBA00022679"/>
    </source>
</evidence>